<keyword evidence="1" id="KW-0472">Membrane</keyword>
<protein>
    <submittedName>
        <fullName evidence="3">CAAX protease</fullName>
    </submittedName>
</protein>
<accession>A0A0A0I4D8</accession>
<dbReference type="RefSeq" id="WP_039256142.1">
    <property type="nucleotide sequence ID" value="NZ_JENJ01000068.1"/>
</dbReference>
<dbReference type="Pfam" id="PF02517">
    <property type="entry name" value="Rce1-like"/>
    <property type="match status" value="1"/>
</dbReference>
<feature type="transmembrane region" description="Helical" evidence="1">
    <location>
        <begin position="274"/>
        <end position="293"/>
    </location>
</feature>
<reference evidence="3 4" key="1">
    <citation type="submission" date="2014-01" db="EMBL/GenBank/DDBJ databases">
        <title>Plasmidome dynamics in the species complex Clostridium novyi sensu lato converts strains of independent lineages into distinctly different pathogens.</title>
        <authorList>
            <person name="Skarin H."/>
            <person name="Segerman B."/>
        </authorList>
    </citation>
    <scope>NUCLEOTIDE SEQUENCE [LARGE SCALE GENOMIC DNA]</scope>
    <source>
        <strain evidence="3 4">4552</strain>
    </source>
</reference>
<keyword evidence="3" id="KW-0645">Protease</keyword>
<evidence type="ECO:0000313" key="4">
    <source>
        <dbReference type="Proteomes" id="UP000030012"/>
    </source>
</evidence>
<gene>
    <name evidence="3" type="ORF">Z968_11525</name>
</gene>
<sequence length="311" mass="35567">MNKKYNKSHVVVKIVSLGIIYFIVANTLLQLLINFLGKYVFHIKNNFDIYPKISKYLLNTEAGTLYLKIIESIGIFLTLTLLLRIFNNKSIKEIKFFQGINRVKNMLIGLGLGALSITLIFLTLMWSGQIITENSLKYPRIDYNIFLGIIVFVLVAINEEVLCRGYILNILDIKNKPLRASVVSSCLFAIMHTLNPNVKVMGLVNIFLIGMLFSYMYIKTNNLWMSIGYHTTWNYFQGHIFGFSVSGQNQFNPIYPIKYINKNIITGAKFGPEAGILATLIIGINFVIVWKYINCKKQNIYFARSININKG</sequence>
<comment type="caution">
    <text evidence="3">The sequence shown here is derived from an EMBL/GenBank/DDBJ whole genome shotgun (WGS) entry which is preliminary data.</text>
</comment>
<feature type="transmembrane region" description="Helical" evidence="1">
    <location>
        <begin position="200"/>
        <end position="218"/>
    </location>
</feature>
<dbReference type="Proteomes" id="UP000030012">
    <property type="component" value="Unassembled WGS sequence"/>
</dbReference>
<dbReference type="GO" id="GO:0004175">
    <property type="term" value="F:endopeptidase activity"/>
    <property type="evidence" value="ECO:0007669"/>
    <property type="project" value="UniProtKB-ARBA"/>
</dbReference>
<dbReference type="OrthoDB" id="324900at2"/>
<evidence type="ECO:0000256" key="1">
    <source>
        <dbReference type="SAM" id="Phobius"/>
    </source>
</evidence>
<dbReference type="PANTHER" id="PTHR39430:SF1">
    <property type="entry name" value="PROTEASE"/>
    <property type="match status" value="1"/>
</dbReference>
<keyword evidence="3" id="KW-0378">Hydrolase</keyword>
<dbReference type="AlphaFoldDB" id="A0A0A0I4D8"/>
<keyword evidence="1" id="KW-0812">Transmembrane</keyword>
<organism evidence="3 4">
    <name type="scientific">Clostridium novyi A str. 4552</name>
    <dbReference type="NCBI Taxonomy" id="1444289"/>
    <lineage>
        <taxon>Bacteria</taxon>
        <taxon>Bacillati</taxon>
        <taxon>Bacillota</taxon>
        <taxon>Clostridia</taxon>
        <taxon>Eubacteriales</taxon>
        <taxon>Clostridiaceae</taxon>
        <taxon>Clostridium</taxon>
    </lineage>
</organism>
<dbReference type="InterPro" id="IPR003675">
    <property type="entry name" value="Rce1/LyrA-like_dom"/>
</dbReference>
<feature type="transmembrane region" description="Helical" evidence="1">
    <location>
        <begin position="140"/>
        <end position="157"/>
    </location>
</feature>
<evidence type="ECO:0000313" key="3">
    <source>
        <dbReference type="EMBL" id="KGM94575.1"/>
    </source>
</evidence>
<feature type="transmembrane region" description="Helical" evidence="1">
    <location>
        <begin position="12"/>
        <end position="33"/>
    </location>
</feature>
<dbReference type="EMBL" id="JENJ01000068">
    <property type="protein sequence ID" value="KGM94575.1"/>
    <property type="molecule type" value="Genomic_DNA"/>
</dbReference>
<feature type="domain" description="CAAX prenyl protease 2/Lysostaphin resistance protein A-like" evidence="2">
    <location>
        <begin position="145"/>
        <end position="236"/>
    </location>
</feature>
<dbReference type="GO" id="GO:0080120">
    <property type="term" value="P:CAAX-box protein maturation"/>
    <property type="evidence" value="ECO:0007669"/>
    <property type="project" value="UniProtKB-ARBA"/>
</dbReference>
<evidence type="ECO:0000259" key="2">
    <source>
        <dbReference type="Pfam" id="PF02517"/>
    </source>
</evidence>
<dbReference type="GO" id="GO:0006508">
    <property type="term" value="P:proteolysis"/>
    <property type="evidence" value="ECO:0007669"/>
    <property type="project" value="UniProtKB-KW"/>
</dbReference>
<feature type="transmembrane region" description="Helical" evidence="1">
    <location>
        <begin position="107"/>
        <end position="128"/>
    </location>
</feature>
<feature type="transmembrane region" description="Helical" evidence="1">
    <location>
        <begin position="65"/>
        <end position="86"/>
    </location>
</feature>
<dbReference type="PANTHER" id="PTHR39430">
    <property type="entry name" value="MEMBRANE-ASSOCIATED PROTEASE-RELATED"/>
    <property type="match status" value="1"/>
</dbReference>
<keyword evidence="1" id="KW-1133">Transmembrane helix</keyword>
<proteinExistence type="predicted"/>
<name>A0A0A0I4D8_CLONO</name>